<evidence type="ECO:0000256" key="5">
    <source>
        <dbReference type="SAM" id="SignalP"/>
    </source>
</evidence>
<feature type="repeat" description="TPR" evidence="3">
    <location>
        <begin position="109"/>
        <end position="142"/>
    </location>
</feature>
<dbReference type="SMART" id="SM00331">
    <property type="entry name" value="PP2C_SIG"/>
    <property type="match status" value="1"/>
</dbReference>
<dbReference type="OrthoDB" id="9763484at2"/>
<dbReference type="Pfam" id="PF13374">
    <property type="entry name" value="TPR_10"/>
    <property type="match status" value="1"/>
</dbReference>
<proteinExistence type="predicted"/>
<accession>A0A5C6RTL8</accession>
<protein>
    <submittedName>
        <fullName evidence="7">Tetratricopeptide repeat protein</fullName>
    </submittedName>
</protein>
<dbReference type="SUPFAM" id="SSF48452">
    <property type="entry name" value="TPR-like"/>
    <property type="match status" value="1"/>
</dbReference>
<feature type="chain" id="PRO_5022860658" evidence="5">
    <location>
        <begin position="23"/>
        <end position="752"/>
    </location>
</feature>
<dbReference type="AlphaFoldDB" id="A0A5C6RTL8"/>
<dbReference type="EMBL" id="VOOS01000002">
    <property type="protein sequence ID" value="TXB65816.1"/>
    <property type="molecule type" value="Genomic_DNA"/>
</dbReference>
<dbReference type="Proteomes" id="UP000321721">
    <property type="component" value="Unassembled WGS sequence"/>
</dbReference>
<feature type="repeat" description="TPR" evidence="3">
    <location>
        <begin position="229"/>
        <end position="262"/>
    </location>
</feature>
<feature type="repeat" description="TPR" evidence="3">
    <location>
        <begin position="149"/>
        <end position="182"/>
    </location>
</feature>
<dbReference type="PROSITE" id="PS50293">
    <property type="entry name" value="TPR_REGION"/>
    <property type="match status" value="1"/>
</dbReference>
<keyword evidence="4" id="KW-1133">Transmembrane helix</keyword>
<sequence>MCKKHFLVFLTFIVFLLQNIGAQTFADKSFYLIDSLDLKTLTEKDKVLIDTLLQEYHESKEDTSKLNCLNVLISECDNEIWVQYNNLLITKSKQLINKESKNIYKKHLASGYNNYGFYYYNNDNITKAISNFEKAIQLSVEIDDLAVIPTALNNLGYIFKQQGDVLKALEYYHRSLKINRELNEQEEVALSLNNIGSIYYYQKEYEKAINYYRDALMIEKEHGSKKGVARLYSNIGSIYKEQNKNTLAIDYFNQSIKIYTEIGYSKGIATSLSKKASIELSELNGENDVKTLNQILTKHKQAYEIFNELDDNEGRAYSMCNISLTLEALKDFTGAKKYAEKSFRIAKEIGYPESIKSAANILKNIAVIKKDFEEAYLMQELFYQMQDSISSESVKEVTIQKQYQYEYQKKFIKDSLATAEAEKIKDLKYNQEIKQQQTYVLVGFIGLLLMGIVALVIYRGYRLKKKSNYQLEEKNKLIEEKNKEITDSITYAKRIQEAILPANSLLNKHLIDGFVLYKPKDIVAGDFYWMHPLENDTVLIAVADCTGHGVPGAMVSVVCHHALNRSVREYNLTEPGLILDKTREFVIDTFAQNNEFNVRDGMDIAICAINYKNQTVQFSGANNPLYILSTNNNTISSLPISCKIEEGYNTVLYEIKGDKQPIGSYTNELSPFKTHTISIHKNDMIYLFTDGYADQFGGEKGKKLKYKTFKKLLMLNCTQKMDDQKNLLNKFFNEWKGDMEQVDDVCVLGIKI</sequence>
<dbReference type="InterPro" id="IPR001932">
    <property type="entry name" value="PPM-type_phosphatase-like_dom"/>
</dbReference>
<evidence type="ECO:0000256" key="4">
    <source>
        <dbReference type="SAM" id="Phobius"/>
    </source>
</evidence>
<keyword evidence="4" id="KW-0812">Transmembrane</keyword>
<dbReference type="InterPro" id="IPR019734">
    <property type="entry name" value="TPR_rpt"/>
</dbReference>
<keyword evidence="8" id="KW-1185">Reference proteome</keyword>
<dbReference type="PROSITE" id="PS50005">
    <property type="entry name" value="TPR"/>
    <property type="match status" value="4"/>
</dbReference>
<evidence type="ECO:0000259" key="6">
    <source>
        <dbReference type="SMART" id="SM00331"/>
    </source>
</evidence>
<dbReference type="Gene3D" id="1.25.40.10">
    <property type="entry name" value="Tetratricopeptide repeat domain"/>
    <property type="match status" value="3"/>
</dbReference>
<feature type="signal peptide" evidence="5">
    <location>
        <begin position="1"/>
        <end position="22"/>
    </location>
</feature>
<dbReference type="SMART" id="SM00028">
    <property type="entry name" value="TPR"/>
    <property type="match status" value="5"/>
</dbReference>
<feature type="repeat" description="TPR" evidence="3">
    <location>
        <begin position="189"/>
        <end position="222"/>
    </location>
</feature>
<keyword evidence="2 3" id="KW-0802">TPR repeat</keyword>
<name>A0A5C6RTL8_9FLAO</name>
<dbReference type="InterPro" id="IPR006597">
    <property type="entry name" value="Sel1-like"/>
</dbReference>
<keyword evidence="1" id="KW-0677">Repeat</keyword>
<dbReference type="PANTHER" id="PTHR45641">
    <property type="entry name" value="TETRATRICOPEPTIDE REPEAT PROTEIN (AFU_ORTHOLOGUE AFUA_6G03870)"/>
    <property type="match status" value="1"/>
</dbReference>
<dbReference type="Pfam" id="PF13181">
    <property type="entry name" value="TPR_8"/>
    <property type="match status" value="2"/>
</dbReference>
<dbReference type="InterPro" id="IPR036457">
    <property type="entry name" value="PPM-type-like_dom_sf"/>
</dbReference>
<evidence type="ECO:0000313" key="7">
    <source>
        <dbReference type="EMBL" id="TXB65816.1"/>
    </source>
</evidence>
<dbReference type="InterPro" id="IPR011990">
    <property type="entry name" value="TPR-like_helical_dom_sf"/>
</dbReference>
<dbReference type="RefSeq" id="WP_147099024.1">
    <property type="nucleotide sequence ID" value="NZ_VOOS01000002.1"/>
</dbReference>
<evidence type="ECO:0000256" key="1">
    <source>
        <dbReference type="ARBA" id="ARBA00022737"/>
    </source>
</evidence>
<feature type="transmembrane region" description="Helical" evidence="4">
    <location>
        <begin position="438"/>
        <end position="458"/>
    </location>
</feature>
<evidence type="ECO:0000256" key="2">
    <source>
        <dbReference type="ARBA" id="ARBA00022803"/>
    </source>
</evidence>
<dbReference type="SMART" id="SM00671">
    <property type="entry name" value="SEL1"/>
    <property type="match status" value="3"/>
</dbReference>
<evidence type="ECO:0000256" key="3">
    <source>
        <dbReference type="PROSITE-ProRule" id="PRU00339"/>
    </source>
</evidence>
<dbReference type="PANTHER" id="PTHR45641:SF19">
    <property type="entry name" value="NEPHROCYSTIN-3"/>
    <property type="match status" value="1"/>
</dbReference>
<dbReference type="Gene3D" id="3.60.40.10">
    <property type="entry name" value="PPM-type phosphatase domain"/>
    <property type="match status" value="1"/>
</dbReference>
<keyword evidence="4" id="KW-0472">Membrane</keyword>
<keyword evidence="5" id="KW-0732">Signal</keyword>
<reference evidence="7 8" key="1">
    <citation type="submission" date="2019-08" db="EMBL/GenBank/DDBJ databases">
        <title>Genome of Vicingus serpentipes NCIMB 15042.</title>
        <authorList>
            <person name="Bowman J.P."/>
        </authorList>
    </citation>
    <scope>NUCLEOTIDE SEQUENCE [LARGE SCALE GENOMIC DNA]</scope>
    <source>
        <strain evidence="7 8">NCIMB 15042</strain>
    </source>
</reference>
<feature type="domain" description="PPM-type phosphatase" evidence="6">
    <location>
        <begin position="508"/>
        <end position="752"/>
    </location>
</feature>
<gene>
    <name evidence="7" type="ORF">FRY74_04415</name>
</gene>
<dbReference type="Pfam" id="PF13424">
    <property type="entry name" value="TPR_12"/>
    <property type="match status" value="1"/>
</dbReference>
<organism evidence="7 8">
    <name type="scientific">Vicingus serpentipes</name>
    <dbReference type="NCBI Taxonomy" id="1926625"/>
    <lineage>
        <taxon>Bacteria</taxon>
        <taxon>Pseudomonadati</taxon>
        <taxon>Bacteroidota</taxon>
        <taxon>Flavobacteriia</taxon>
        <taxon>Flavobacteriales</taxon>
        <taxon>Vicingaceae</taxon>
        <taxon>Vicingus</taxon>
    </lineage>
</organism>
<comment type="caution">
    <text evidence="7">The sequence shown here is derived from an EMBL/GenBank/DDBJ whole genome shotgun (WGS) entry which is preliminary data.</text>
</comment>
<evidence type="ECO:0000313" key="8">
    <source>
        <dbReference type="Proteomes" id="UP000321721"/>
    </source>
</evidence>
<dbReference type="Pfam" id="PF07228">
    <property type="entry name" value="SpoIIE"/>
    <property type="match status" value="1"/>
</dbReference>